<feature type="chain" id="PRO_5003637786" evidence="1">
    <location>
        <begin position="21"/>
        <end position="77"/>
    </location>
</feature>
<keyword evidence="1" id="KW-0732">Signal</keyword>
<dbReference type="AlphaFoldDB" id="I1C214"/>
<evidence type="ECO:0000313" key="2">
    <source>
        <dbReference type="EMBL" id="EIE82494.1"/>
    </source>
</evidence>
<protein>
    <submittedName>
        <fullName evidence="2">Uncharacterized protein</fullName>
    </submittedName>
</protein>
<keyword evidence="3" id="KW-1185">Reference proteome</keyword>
<name>I1C214_RHIO9</name>
<dbReference type="RefSeq" id="XP_067517890.1">
    <property type="nucleotide sequence ID" value="XM_067661789.1"/>
</dbReference>
<dbReference type="Proteomes" id="UP000009138">
    <property type="component" value="Unassembled WGS sequence"/>
</dbReference>
<evidence type="ECO:0000256" key="1">
    <source>
        <dbReference type="SAM" id="SignalP"/>
    </source>
</evidence>
<dbReference type="InParanoid" id="I1C214"/>
<gene>
    <name evidence="2" type="ORF">RO3G_07199</name>
</gene>
<reference evidence="2 3" key="1">
    <citation type="journal article" date="2009" name="PLoS Genet.">
        <title>Genomic analysis of the basal lineage fungus Rhizopus oryzae reveals a whole-genome duplication.</title>
        <authorList>
            <person name="Ma L.-J."/>
            <person name="Ibrahim A.S."/>
            <person name="Skory C."/>
            <person name="Grabherr M.G."/>
            <person name="Burger G."/>
            <person name="Butler M."/>
            <person name="Elias M."/>
            <person name="Idnurm A."/>
            <person name="Lang B.F."/>
            <person name="Sone T."/>
            <person name="Abe A."/>
            <person name="Calvo S.E."/>
            <person name="Corrochano L.M."/>
            <person name="Engels R."/>
            <person name="Fu J."/>
            <person name="Hansberg W."/>
            <person name="Kim J.-M."/>
            <person name="Kodira C.D."/>
            <person name="Koehrsen M.J."/>
            <person name="Liu B."/>
            <person name="Miranda-Saavedra D."/>
            <person name="O'Leary S."/>
            <person name="Ortiz-Castellanos L."/>
            <person name="Poulter R."/>
            <person name="Rodriguez-Romero J."/>
            <person name="Ruiz-Herrera J."/>
            <person name="Shen Y.-Q."/>
            <person name="Zeng Q."/>
            <person name="Galagan J."/>
            <person name="Birren B.W."/>
            <person name="Cuomo C.A."/>
            <person name="Wickes B.L."/>
        </authorList>
    </citation>
    <scope>NUCLEOTIDE SEQUENCE [LARGE SCALE GENOMIC DNA]</scope>
    <source>
        <strain evidence="3">RA 99-880 / ATCC MYA-4621 / FGSC 9543 / NRRL 43880</strain>
    </source>
</reference>
<evidence type="ECO:0000313" key="3">
    <source>
        <dbReference type="Proteomes" id="UP000009138"/>
    </source>
</evidence>
<sequence length="77" mass="9294">MTEFLKLILIVLSLLRLALSRHRKLDMIQDVKQRDEVEMLCFNEEDDVINLRFDIQKEKEMDTQLEEDLIRTIDDTK</sequence>
<feature type="signal peptide" evidence="1">
    <location>
        <begin position="1"/>
        <end position="20"/>
    </location>
</feature>
<accession>I1C214</accession>
<organism evidence="2 3">
    <name type="scientific">Rhizopus delemar (strain RA 99-880 / ATCC MYA-4621 / FGSC 9543 / NRRL 43880)</name>
    <name type="common">Mucormycosis agent</name>
    <name type="synonym">Rhizopus arrhizus var. delemar</name>
    <dbReference type="NCBI Taxonomy" id="246409"/>
    <lineage>
        <taxon>Eukaryota</taxon>
        <taxon>Fungi</taxon>
        <taxon>Fungi incertae sedis</taxon>
        <taxon>Mucoromycota</taxon>
        <taxon>Mucoromycotina</taxon>
        <taxon>Mucoromycetes</taxon>
        <taxon>Mucorales</taxon>
        <taxon>Mucorineae</taxon>
        <taxon>Rhizopodaceae</taxon>
        <taxon>Rhizopus</taxon>
    </lineage>
</organism>
<dbReference type="GeneID" id="93614170"/>
<dbReference type="VEuPathDB" id="FungiDB:RO3G_07199"/>
<proteinExistence type="predicted"/>
<dbReference type="EMBL" id="CH476736">
    <property type="protein sequence ID" value="EIE82494.1"/>
    <property type="molecule type" value="Genomic_DNA"/>
</dbReference>